<accession>A0ABS1WW90</accession>
<proteinExistence type="predicted"/>
<evidence type="ECO:0000256" key="2">
    <source>
        <dbReference type="ARBA" id="ARBA00022801"/>
    </source>
</evidence>
<comment type="caution">
    <text evidence="3">The sequence shown here is derived from an EMBL/GenBank/DDBJ whole genome shotgun (WGS) entry which is preliminary data.</text>
</comment>
<evidence type="ECO:0000256" key="1">
    <source>
        <dbReference type="ARBA" id="ARBA00022723"/>
    </source>
</evidence>
<name>A0ABS1WW90_9GAMM</name>
<dbReference type="EMBL" id="JAEVLS010000002">
    <property type="protein sequence ID" value="MBM0105244.1"/>
    <property type="molecule type" value="Genomic_DNA"/>
</dbReference>
<reference evidence="3 4" key="1">
    <citation type="journal article" date="2021" name="Int. J. Syst. Evol. Microbiol.">
        <title>Steroidobacter gossypii sp. nov., isolated from soil of cotton cropping field.</title>
        <authorList>
            <person name="Huang R."/>
            <person name="Yang S."/>
            <person name="Zhen C."/>
            <person name="Liu W."/>
        </authorList>
    </citation>
    <scope>NUCLEOTIDE SEQUENCE [LARGE SCALE GENOMIC DNA]</scope>
    <source>
        <strain evidence="3 4">S1-65</strain>
    </source>
</reference>
<evidence type="ECO:0000313" key="3">
    <source>
        <dbReference type="EMBL" id="MBM0105244.1"/>
    </source>
</evidence>
<dbReference type="PANTHER" id="PTHR23422:SF9">
    <property type="entry name" value="ZN-DEPENDENT HYDROLASE"/>
    <property type="match status" value="1"/>
</dbReference>
<dbReference type="Pfam" id="PF03571">
    <property type="entry name" value="Peptidase_M49"/>
    <property type="match status" value="1"/>
</dbReference>
<dbReference type="InterPro" id="IPR039461">
    <property type="entry name" value="Peptidase_M49"/>
</dbReference>
<keyword evidence="2" id="KW-0378">Hydrolase</keyword>
<evidence type="ECO:0008006" key="5">
    <source>
        <dbReference type="Google" id="ProtNLM"/>
    </source>
</evidence>
<organism evidence="3 4">
    <name type="scientific">Steroidobacter gossypii</name>
    <dbReference type="NCBI Taxonomy" id="2805490"/>
    <lineage>
        <taxon>Bacteria</taxon>
        <taxon>Pseudomonadati</taxon>
        <taxon>Pseudomonadota</taxon>
        <taxon>Gammaproteobacteria</taxon>
        <taxon>Steroidobacterales</taxon>
        <taxon>Steroidobacteraceae</taxon>
        <taxon>Steroidobacter</taxon>
    </lineage>
</organism>
<dbReference type="Gene3D" id="3.30.540.30">
    <property type="match status" value="1"/>
</dbReference>
<dbReference type="Proteomes" id="UP000661077">
    <property type="component" value="Unassembled WGS sequence"/>
</dbReference>
<sequence length="538" mass="60045">MAEDLPNPEQLTVMAGRFAPVEVKVDLSNLPAQERAALAKLVEASRYVDALFMRQRFAGNNALLFQLLSDESALGKARLDYFLLNKGPWSELDEDRPFLPGVATKPKGANYYPADATREQIDAWMQGLPQAQKSEATGFFTTIRRDADGNFAAVPYSLEYQGELMEMSRLLREAAALTQQPTLQAFLQKRADAFVSNDYYASDVAWMELDASIEPTIGPYEVYEDEWFNFKAAFESFIAVTDADETDKLKRFSSQLQDIEDHLPIDPKFRKPKIGGYSPIRVVNVVFAAGDANHGVQTAAFNLPNDERVVAEKGSKRVLLKNFQQAKFDKVLTPISEVALAPKDRALVSFDAFFTHILMHELMHGLGPQTIQVDGRQTTVRQELKELNGPLEEAKADVSGLWALQYLMDKGFLDKKQERNMYVTFLASTFRTLRFGLNAAHAKGMALQMNHLLDAGAVRIDSDGRFSLDVAKAKRAVTALTRQIMTLQAHGDYAGVKTLLDRMSVIRPEVQRVLDQLDKVPVDIAPQFVTANTLSSPP</sequence>
<keyword evidence="4" id="KW-1185">Reference proteome</keyword>
<evidence type="ECO:0000313" key="4">
    <source>
        <dbReference type="Proteomes" id="UP000661077"/>
    </source>
</evidence>
<dbReference type="PANTHER" id="PTHR23422">
    <property type="entry name" value="DIPEPTIDYL PEPTIDASE III-RELATED"/>
    <property type="match status" value="1"/>
</dbReference>
<gene>
    <name evidence="3" type="ORF">JM946_10815</name>
</gene>
<protein>
    <recommendedName>
        <fullName evidence="5">Peptidase family M49</fullName>
    </recommendedName>
</protein>
<keyword evidence="1" id="KW-0479">Metal-binding</keyword>